<sequence length="592" mass="65674">MADSPGSQCTNEDPTGPDSAASQATLVITPANAAAKFAFSEVSDWILEQPGVEEEGGQGETPTTKARAHAAQFMWCEPEKRIDADVTRFLRRNAFGQLSSSSPSSSISAPPPAHDGVTTAPESQVLAGSVKSIWTGCYFLDLVRNLRGWAAGRVRLQEPNNDFVMAMEDSPLYGMRQRHAIVKVHKESGRIYIQKASSRSEVEIDGVPLTLGGIHLLNNYSTRVRFGELAYQMEYTRFAQTPAHSIKLRRYINEVYGTDLSISRLALTPTPSPANSIKVGIWDLTNAGTIGTGGVGRVSIGVNSTGKVVALKRVSIFGRDAEIVQRRTRTMESLTRLATSAGEERIMRLVEIITDDHTRRNLTTDVWFALEPAVEGTLAIVELEANTLQHRLSKVQHITTQILGALDFLHSENWIHGDIKSANIGVRNWNHSSPSIVLLDIDDAIHAPTRFVSPNPGHGGTVGWLSPEREMTGFTATTDVWAVGVLTFLLLFGEHPWQQRVNPWRRDVQDESQRPRFLEVYERAVERVKALDYGALRVATLQMVRHPYAQDTNQRQERPMAREILLLLDVEGDSSDLQDQDEPSAKRNRRES</sequence>
<feature type="compositionally biased region" description="Acidic residues" evidence="9">
    <location>
        <begin position="570"/>
        <end position="582"/>
    </location>
</feature>
<comment type="catalytic activity">
    <reaction evidence="8">
        <text>L-seryl-[protein] + ATP = O-phospho-L-seryl-[protein] + ADP + H(+)</text>
        <dbReference type="Rhea" id="RHEA:17989"/>
        <dbReference type="Rhea" id="RHEA-COMP:9863"/>
        <dbReference type="Rhea" id="RHEA-COMP:11604"/>
        <dbReference type="ChEBI" id="CHEBI:15378"/>
        <dbReference type="ChEBI" id="CHEBI:29999"/>
        <dbReference type="ChEBI" id="CHEBI:30616"/>
        <dbReference type="ChEBI" id="CHEBI:83421"/>
        <dbReference type="ChEBI" id="CHEBI:456216"/>
        <dbReference type="EC" id="2.7.11.1"/>
    </reaction>
</comment>
<feature type="region of interest" description="Disordered" evidence="9">
    <location>
        <begin position="569"/>
        <end position="592"/>
    </location>
</feature>
<evidence type="ECO:0000256" key="1">
    <source>
        <dbReference type="ARBA" id="ARBA00012513"/>
    </source>
</evidence>
<dbReference type="SUPFAM" id="SSF56112">
    <property type="entry name" value="Protein kinase-like (PK-like)"/>
    <property type="match status" value="1"/>
</dbReference>
<keyword evidence="3" id="KW-0808">Transferase</keyword>
<evidence type="ECO:0000256" key="2">
    <source>
        <dbReference type="ARBA" id="ARBA00022527"/>
    </source>
</evidence>
<dbReference type="SMART" id="SM00220">
    <property type="entry name" value="S_TKc"/>
    <property type="match status" value="1"/>
</dbReference>
<dbReference type="Gene3D" id="1.10.510.10">
    <property type="entry name" value="Transferase(Phosphotransferase) domain 1"/>
    <property type="match status" value="1"/>
</dbReference>
<dbReference type="EC" id="2.7.11.1" evidence="1"/>
<dbReference type="RefSeq" id="XP_060278649.1">
    <property type="nucleotide sequence ID" value="XM_060429241.1"/>
</dbReference>
<dbReference type="GO" id="GO:0005737">
    <property type="term" value="C:cytoplasm"/>
    <property type="evidence" value="ECO:0007669"/>
    <property type="project" value="TreeGrafter"/>
</dbReference>
<dbReference type="Gene3D" id="3.30.200.20">
    <property type="entry name" value="Phosphorylase Kinase, domain 1"/>
    <property type="match status" value="1"/>
</dbReference>
<dbReference type="GO" id="GO:0005524">
    <property type="term" value="F:ATP binding"/>
    <property type="evidence" value="ECO:0007669"/>
    <property type="project" value="UniProtKB-KW"/>
</dbReference>
<evidence type="ECO:0000313" key="12">
    <source>
        <dbReference type="Proteomes" id="UP001244011"/>
    </source>
</evidence>
<dbReference type="AlphaFoldDB" id="A0AAJ0BQK3"/>
<evidence type="ECO:0000259" key="10">
    <source>
        <dbReference type="PROSITE" id="PS50011"/>
    </source>
</evidence>
<keyword evidence="4" id="KW-0547">Nucleotide-binding</keyword>
<feature type="region of interest" description="Disordered" evidence="9">
    <location>
        <begin position="1"/>
        <end position="23"/>
    </location>
</feature>
<dbReference type="PANTHER" id="PTHR24361:SF433">
    <property type="entry name" value="PROTEIN KINASE DOMAIN-CONTAINING PROTEIN"/>
    <property type="match status" value="1"/>
</dbReference>
<comment type="catalytic activity">
    <reaction evidence="7">
        <text>L-threonyl-[protein] + ATP = O-phospho-L-threonyl-[protein] + ADP + H(+)</text>
        <dbReference type="Rhea" id="RHEA:46608"/>
        <dbReference type="Rhea" id="RHEA-COMP:11060"/>
        <dbReference type="Rhea" id="RHEA-COMP:11605"/>
        <dbReference type="ChEBI" id="CHEBI:15378"/>
        <dbReference type="ChEBI" id="CHEBI:30013"/>
        <dbReference type="ChEBI" id="CHEBI:30616"/>
        <dbReference type="ChEBI" id="CHEBI:61977"/>
        <dbReference type="ChEBI" id="CHEBI:456216"/>
        <dbReference type="EC" id="2.7.11.1"/>
    </reaction>
</comment>
<evidence type="ECO:0000256" key="6">
    <source>
        <dbReference type="ARBA" id="ARBA00022840"/>
    </source>
</evidence>
<protein>
    <recommendedName>
        <fullName evidence="1">non-specific serine/threonine protein kinase</fullName>
        <ecNumber evidence="1">2.7.11.1</ecNumber>
    </recommendedName>
</protein>
<keyword evidence="5 11" id="KW-0418">Kinase</keyword>
<evidence type="ECO:0000256" key="4">
    <source>
        <dbReference type="ARBA" id="ARBA00022741"/>
    </source>
</evidence>
<evidence type="ECO:0000256" key="7">
    <source>
        <dbReference type="ARBA" id="ARBA00047899"/>
    </source>
</evidence>
<dbReference type="InterPro" id="IPR053235">
    <property type="entry name" value="Ser_Thr_kinase"/>
</dbReference>
<evidence type="ECO:0000256" key="5">
    <source>
        <dbReference type="ARBA" id="ARBA00022777"/>
    </source>
</evidence>
<dbReference type="InterPro" id="IPR000719">
    <property type="entry name" value="Prot_kinase_dom"/>
</dbReference>
<evidence type="ECO:0000256" key="3">
    <source>
        <dbReference type="ARBA" id="ARBA00022679"/>
    </source>
</evidence>
<feature type="compositionally biased region" description="Polar residues" evidence="9">
    <location>
        <begin position="1"/>
        <end position="13"/>
    </location>
</feature>
<accession>A0AAJ0BQK3</accession>
<dbReference type="EMBL" id="MU839037">
    <property type="protein sequence ID" value="KAK1762436.1"/>
    <property type="molecule type" value="Genomic_DNA"/>
</dbReference>
<feature type="region of interest" description="Disordered" evidence="9">
    <location>
        <begin position="97"/>
        <end position="119"/>
    </location>
</feature>
<reference evidence="11" key="1">
    <citation type="submission" date="2023-06" db="EMBL/GenBank/DDBJ databases">
        <title>Genome-scale phylogeny and comparative genomics of the fungal order Sordariales.</title>
        <authorList>
            <consortium name="Lawrence Berkeley National Laboratory"/>
            <person name="Hensen N."/>
            <person name="Bonometti L."/>
            <person name="Westerberg I."/>
            <person name="Brannstrom I.O."/>
            <person name="Guillou S."/>
            <person name="Cros-Aarteil S."/>
            <person name="Calhoun S."/>
            <person name="Haridas S."/>
            <person name="Kuo A."/>
            <person name="Mondo S."/>
            <person name="Pangilinan J."/>
            <person name="Riley R."/>
            <person name="Labutti K."/>
            <person name="Andreopoulos B."/>
            <person name="Lipzen A."/>
            <person name="Chen C."/>
            <person name="Yanf M."/>
            <person name="Daum C."/>
            <person name="Ng V."/>
            <person name="Clum A."/>
            <person name="Steindorff A."/>
            <person name="Ohm R."/>
            <person name="Martin F."/>
            <person name="Silar P."/>
            <person name="Natvig D."/>
            <person name="Lalanne C."/>
            <person name="Gautier V."/>
            <person name="Ament-Velasquez S.L."/>
            <person name="Kruys A."/>
            <person name="Hutchinson M.I."/>
            <person name="Powell A.J."/>
            <person name="Barry K."/>
            <person name="Miller A.N."/>
            <person name="Grigoriev I.V."/>
            <person name="Debuchy R."/>
            <person name="Gladieux P."/>
            <person name="Thoren M.H."/>
            <person name="Johannesson H."/>
        </authorList>
    </citation>
    <scope>NUCLEOTIDE SEQUENCE</scope>
    <source>
        <strain evidence="11">8032-3</strain>
    </source>
</reference>
<dbReference type="InterPro" id="IPR011009">
    <property type="entry name" value="Kinase-like_dom_sf"/>
</dbReference>
<organism evidence="11 12">
    <name type="scientific">Phialemonium atrogriseum</name>
    <dbReference type="NCBI Taxonomy" id="1093897"/>
    <lineage>
        <taxon>Eukaryota</taxon>
        <taxon>Fungi</taxon>
        <taxon>Dikarya</taxon>
        <taxon>Ascomycota</taxon>
        <taxon>Pezizomycotina</taxon>
        <taxon>Sordariomycetes</taxon>
        <taxon>Sordariomycetidae</taxon>
        <taxon>Cephalothecales</taxon>
        <taxon>Cephalothecaceae</taxon>
        <taxon>Phialemonium</taxon>
    </lineage>
</organism>
<dbReference type="GeneID" id="85312428"/>
<gene>
    <name evidence="11" type="ORF">QBC33DRAFT_551887</name>
</gene>
<feature type="compositionally biased region" description="Low complexity" evidence="9">
    <location>
        <begin position="99"/>
        <end position="108"/>
    </location>
</feature>
<evidence type="ECO:0000313" key="11">
    <source>
        <dbReference type="EMBL" id="KAK1762436.1"/>
    </source>
</evidence>
<dbReference type="Proteomes" id="UP001244011">
    <property type="component" value="Unassembled WGS sequence"/>
</dbReference>
<keyword evidence="6" id="KW-0067">ATP-binding</keyword>
<dbReference type="GO" id="GO:0004674">
    <property type="term" value="F:protein serine/threonine kinase activity"/>
    <property type="evidence" value="ECO:0007669"/>
    <property type="project" value="UniProtKB-KW"/>
</dbReference>
<dbReference type="PROSITE" id="PS50011">
    <property type="entry name" value="PROTEIN_KINASE_DOM"/>
    <property type="match status" value="1"/>
</dbReference>
<feature type="domain" description="Protein kinase" evidence="10">
    <location>
        <begin position="284"/>
        <end position="568"/>
    </location>
</feature>
<evidence type="ECO:0000256" key="9">
    <source>
        <dbReference type="SAM" id="MobiDB-lite"/>
    </source>
</evidence>
<dbReference type="PANTHER" id="PTHR24361">
    <property type="entry name" value="MITOGEN-ACTIVATED KINASE KINASE KINASE"/>
    <property type="match status" value="1"/>
</dbReference>
<comment type="caution">
    <text evidence="11">The sequence shown here is derived from an EMBL/GenBank/DDBJ whole genome shotgun (WGS) entry which is preliminary data.</text>
</comment>
<dbReference type="Pfam" id="PF00069">
    <property type="entry name" value="Pkinase"/>
    <property type="match status" value="1"/>
</dbReference>
<evidence type="ECO:0000256" key="8">
    <source>
        <dbReference type="ARBA" id="ARBA00048679"/>
    </source>
</evidence>
<keyword evidence="12" id="KW-1185">Reference proteome</keyword>
<name>A0AAJ0BQK3_9PEZI</name>
<proteinExistence type="predicted"/>
<keyword evidence="2" id="KW-0723">Serine/threonine-protein kinase</keyword>